<dbReference type="HOGENOM" id="CLU_086562_0_0_2"/>
<evidence type="ECO:0000313" key="1">
    <source>
        <dbReference type="EMBL" id="ADC65876.1"/>
    </source>
</evidence>
<evidence type="ECO:0000313" key="2">
    <source>
        <dbReference type="Proteomes" id="UP000002613"/>
    </source>
</evidence>
<dbReference type="Proteomes" id="UP000002613">
    <property type="component" value="Chromosome"/>
</dbReference>
<reference evidence="1 2" key="2">
    <citation type="journal article" date="2011" name="Stand. Genomic Sci.">
        <title>Complete genome sequence of Ferroglobus placidus AEDII12DO.</title>
        <authorList>
            <person name="Anderson I."/>
            <person name="Risso C."/>
            <person name="Holmes D."/>
            <person name="Lucas S."/>
            <person name="Copeland A."/>
            <person name="Lapidus A."/>
            <person name="Cheng J.F."/>
            <person name="Bruce D."/>
            <person name="Goodwin L."/>
            <person name="Pitluck S."/>
            <person name="Saunders E."/>
            <person name="Brettin T."/>
            <person name="Detter J.C."/>
            <person name="Han C."/>
            <person name="Tapia R."/>
            <person name="Larimer F."/>
            <person name="Land M."/>
            <person name="Hauser L."/>
            <person name="Woyke T."/>
            <person name="Lovley D."/>
            <person name="Kyrpides N."/>
            <person name="Ivanova N."/>
        </authorList>
    </citation>
    <scope>NUCLEOTIDE SEQUENCE [LARGE SCALE GENOMIC DNA]</scope>
    <source>
        <strain evidence="2">DSM 10642 / AEDII12DO</strain>
    </source>
</reference>
<dbReference type="PaxDb" id="589924-Ferp_1732"/>
<dbReference type="Gene3D" id="3.40.718.10">
    <property type="entry name" value="Isopropylmalate Dehydrogenase"/>
    <property type="match status" value="1"/>
</dbReference>
<dbReference type="AlphaFoldDB" id="D3RZG3"/>
<dbReference type="GeneID" id="8779259"/>
<accession>D3RZG3</accession>
<sequence length="245" mass="26961">MHRAIAEKIPEGKKIAIGIYREREGYDKKVMKAAKLCNFAEVVVVDEGEETEKKLLDMVEKGEVDAAVRGTARASKMIAELKRRGYEFVRIALLETFYGKLFLLSPVGVDEGKTLAEKIVIAEEAKKMALKLGMNDRVAFLAGGRLGDIGRSEEVDRSLAEAELLAKICGGVNREILLEDVEEDIIIPPNGMIGNYIFRAMCYLGGGKEYGAYYAKLPFTLIDTSRAQSAEGYLRALALAAVMSE</sequence>
<dbReference type="OrthoDB" id="53227at2157"/>
<protein>
    <submittedName>
        <fullName evidence="1">Phosphotransacetylase-like protein</fullName>
    </submittedName>
</protein>
<reference evidence="2" key="1">
    <citation type="submission" date="2010-02" db="EMBL/GenBank/DDBJ databases">
        <title>Complete sequence of Ferroglobus placidus DSM 10642.</title>
        <authorList>
            <consortium name="US DOE Joint Genome Institute"/>
            <person name="Lucas S."/>
            <person name="Copeland A."/>
            <person name="Lapidus A."/>
            <person name="Cheng J.-F."/>
            <person name="Bruce D."/>
            <person name="Goodwin L."/>
            <person name="Pitluck S."/>
            <person name="Saunders E."/>
            <person name="Brettin T."/>
            <person name="Detter J.C."/>
            <person name="Han C."/>
            <person name="Tapia R."/>
            <person name="Larimer F."/>
            <person name="Land M."/>
            <person name="Hauser L."/>
            <person name="Kyrpides N."/>
            <person name="Ivanova N."/>
            <person name="Holmes D."/>
            <person name="Lovley D."/>
            <person name="Kyrpides N."/>
            <person name="Anderson I.J."/>
            <person name="Woyke T."/>
        </authorList>
    </citation>
    <scope>NUCLEOTIDE SEQUENCE [LARGE SCALE GENOMIC DNA]</scope>
    <source>
        <strain evidence="2">DSM 10642 / AEDII12DO</strain>
    </source>
</reference>
<organism evidence="1 2">
    <name type="scientific">Ferroglobus placidus (strain DSM 10642 / AEDII12DO)</name>
    <dbReference type="NCBI Taxonomy" id="589924"/>
    <lineage>
        <taxon>Archaea</taxon>
        <taxon>Methanobacteriati</taxon>
        <taxon>Methanobacteriota</taxon>
        <taxon>Archaeoglobi</taxon>
        <taxon>Archaeoglobales</taxon>
        <taxon>Archaeoglobaceae</taxon>
        <taxon>Ferroglobus</taxon>
    </lineage>
</organism>
<name>D3RZG3_FERPA</name>
<dbReference type="eggNOG" id="arCOG00854">
    <property type="taxonomic scope" value="Archaea"/>
</dbReference>
<dbReference type="RefSeq" id="WP_012966215.1">
    <property type="nucleotide sequence ID" value="NC_013849.1"/>
</dbReference>
<gene>
    <name evidence="1" type="ordered locus">Ferp_1732</name>
</gene>
<dbReference type="KEGG" id="fpl:Ferp_1732"/>
<proteinExistence type="predicted"/>
<dbReference type="EMBL" id="CP001899">
    <property type="protein sequence ID" value="ADC65876.1"/>
    <property type="molecule type" value="Genomic_DNA"/>
</dbReference>
<dbReference type="SUPFAM" id="SSF53659">
    <property type="entry name" value="Isocitrate/Isopropylmalate dehydrogenase-like"/>
    <property type="match status" value="1"/>
</dbReference>
<keyword evidence="2" id="KW-1185">Reference proteome</keyword>
<dbReference type="STRING" id="589924.Ferp_1732"/>